<reference evidence="13 14" key="1">
    <citation type="submission" date="2014-11" db="EMBL/GenBank/DDBJ databases">
        <authorList>
            <person name="Zhu J."/>
            <person name="Qi W."/>
            <person name="Song R."/>
        </authorList>
    </citation>
    <scope>NUCLEOTIDE SEQUENCE [LARGE SCALE GENOMIC DNA]</scope>
</reference>
<dbReference type="InterPro" id="IPR009316">
    <property type="entry name" value="COG2"/>
</dbReference>
<dbReference type="GO" id="GO:0007030">
    <property type="term" value="P:Golgi organization"/>
    <property type="evidence" value="ECO:0007669"/>
    <property type="project" value="InterPro"/>
</dbReference>
<evidence type="ECO:0000256" key="9">
    <source>
        <dbReference type="SAM" id="Coils"/>
    </source>
</evidence>
<keyword evidence="14" id="KW-1185">Reference proteome</keyword>
<protein>
    <recommendedName>
        <fullName evidence="3">Conserved oligomeric Golgi complex subunit 2</fullName>
    </recommendedName>
    <alternativeName>
        <fullName evidence="8">Component of oligomeric Golgi complex 2</fullName>
    </alternativeName>
</protein>
<feature type="region of interest" description="Disordered" evidence="10">
    <location>
        <begin position="587"/>
        <end position="607"/>
    </location>
</feature>
<dbReference type="Proteomes" id="UP000041254">
    <property type="component" value="Unassembled WGS sequence"/>
</dbReference>
<name>A0A0G4EKB3_VITBC</name>
<evidence type="ECO:0000256" key="2">
    <source>
        <dbReference type="ARBA" id="ARBA00007603"/>
    </source>
</evidence>
<dbReference type="Pfam" id="PF06148">
    <property type="entry name" value="COG2_N"/>
    <property type="match status" value="1"/>
</dbReference>
<proteinExistence type="inferred from homology"/>
<dbReference type="STRING" id="1169540.A0A0G4EKB3"/>
<dbReference type="GO" id="GO:0006891">
    <property type="term" value="P:intra-Golgi vesicle-mediated transport"/>
    <property type="evidence" value="ECO:0007669"/>
    <property type="project" value="TreeGrafter"/>
</dbReference>
<dbReference type="OMA" id="CWAEGVY"/>
<evidence type="ECO:0000256" key="7">
    <source>
        <dbReference type="ARBA" id="ARBA00023136"/>
    </source>
</evidence>
<feature type="domain" description="COG complex component COG2 C-terminal" evidence="12">
    <location>
        <begin position="490"/>
        <end position="600"/>
    </location>
</feature>
<dbReference type="GO" id="GO:0017119">
    <property type="term" value="C:Golgi transport complex"/>
    <property type="evidence" value="ECO:0007669"/>
    <property type="project" value="TreeGrafter"/>
</dbReference>
<feature type="coiled-coil region" evidence="9">
    <location>
        <begin position="812"/>
        <end position="869"/>
    </location>
</feature>
<evidence type="ECO:0000256" key="10">
    <source>
        <dbReference type="SAM" id="MobiDB-lite"/>
    </source>
</evidence>
<dbReference type="EMBL" id="CDMY01000251">
    <property type="protein sequence ID" value="CEL97000.1"/>
    <property type="molecule type" value="Genomic_DNA"/>
</dbReference>
<keyword evidence="5" id="KW-0653">Protein transport</keyword>
<evidence type="ECO:0000256" key="4">
    <source>
        <dbReference type="ARBA" id="ARBA00022448"/>
    </source>
</evidence>
<dbReference type="InParanoid" id="A0A0G4EKB3"/>
<dbReference type="InterPro" id="IPR024602">
    <property type="entry name" value="COG_su2_N"/>
</dbReference>
<dbReference type="InterPro" id="IPR024603">
    <property type="entry name" value="COG_complex_COG2_C"/>
</dbReference>
<feature type="region of interest" description="Disordered" evidence="10">
    <location>
        <begin position="193"/>
        <end position="229"/>
    </location>
</feature>
<evidence type="ECO:0000256" key="3">
    <source>
        <dbReference type="ARBA" id="ARBA00020977"/>
    </source>
</evidence>
<feature type="domain" description="Conserved oligomeric Golgi complex subunit 2 N-terminal" evidence="11">
    <location>
        <begin position="6"/>
        <end position="81"/>
    </location>
</feature>
<evidence type="ECO:0000259" key="12">
    <source>
        <dbReference type="Pfam" id="PF12022"/>
    </source>
</evidence>
<evidence type="ECO:0000259" key="11">
    <source>
        <dbReference type="Pfam" id="PF06148"/>
    </source>
</evidence>
<keyword evidence="6" id="KW-0333">Golgi apparatus</keyword>
<keyword evidence="4" id="KW-0813">Transport</keyword>
<dbReference type="Pfam" id="PF12022">
    <property type="entry name" value="COG2_C"/>
    <property type="match status" value="2"/>
</dbReference>
<comment type="similarity">
    <text evidence="2">Belongs to the COG2 family.</text>
</comment>
<feature type="compositionally biased region" description="Pro residues" evidence="10">
    <location>
        <begin position="213"/>
        <end position="225"/>
    </location>
</feature>
<dbReference type="PANTHER" id="PTHR12961:SF0">
    <property type="entry name" value="CONSERVED OLIGOMERIC GOLGI COMPLEX SUBUNIT 2"/>
    <property type="match status" value="1"/>
</dbReference>
<feature type="domain" description="COG complex component COG2 C-terminal" evidence="12">
    <location>
        <begin position="718"/>
        <end position="863"/>
    </location>
</feature>
<keyword evidence="7" id="KW-0472">Membrane</keyword>
<evidence type="ECO:0000313" key="14">
    <source>
        <dbReference type="Proteomes" id="UP000041254"/>
    </source>
</evidence>
<dbReference type="GO" id="GO:0015031">
    <property type="term" value="P:protein transport"/>
    <property type="evidence" value="ECO:0007669"/>
    <property type="project" value="UniProtKB-KW"/>
</dbReference>
<dbReference type="OrthoDB" id="332281at2759"/>
<comment type="subcellular location">
    <subcellularLocation>
        <location evidence="1">Golgi apparatus membrane</location>
        <topology evidence="1">Peripheral membrane protein</topology>
    </subcellularLocation>
</comment>
<sequence>MADSSCIDFEAFTAPDPSAFDARAFVVAHRRRLPMSELRQGLKDHLEKVRQELVALINDNYSDFINLSSEMSGLEGKLEALKGPLADCESYAEGFRGELKGILDEARALFAEKERVSDERAFVERWLTNEALIDEIEKHLKRDHHHKHTGDFLSRYILYENLAIDIRRVQYNLIDLDLPSATTTDTATDTATAITTHKHTNTGAATAADSTATPPPPRSPPPPPPRSDRFALLLSRLDALLDTLGTQLAKELKKLLLRLARRHYQHHQFLSSRGSYTEGSTSGLGVQVGRGTTLSSMSAAGTDEGEDSGRGGRGAEALAVSHICRACMAIDRSDTVIKAFCDVFVDAAIEQALRDSERRSAGPGVDSDAGDTTARREAERLQQFLAAVEATLLSDASAFCTLLRSLSSRHIPQFVPTFVPSLHLLTEALAQPLLGRIETTFPSIFMPAYPQIFVVNYTALQGFLRGLERRVTKGEVMAFRRSEAYVRFQKKWKLQVYFSIKQKEHLAALEAILAKRCTLDQRTMHNDQMYWMAGSVAVLQQIEAVWHPHSYLHVMFDRALRFTAELLARYAAYVEAFLKALQHHDDTHTHTQTHTATTTTTTSAAERDEDVTVWRSGQPPVSYHEIGKVVSDLLTVVRAISTDPTRPKLDEWREGCVPEGGGFAVGRVLQLIFARVEAARREDEDVTNNGTINGSPVALEAGRLAARVSVPVKLQLVIQDFFDHSTQQLLAVKTRLVECLVGCLRSAACGSLAALRGIPAVYRMTNKPAPSRPSSYVEGVLKPLTSFADTSQTVVAKPLMSEWLGQAVEAIAMSYEQQVTSLMRTVEQQEKSLKKFQKKGGASDAGSQLTDLEKIFLQLKLDVEDFERQCGAKLGLVCDAVNTPALTRLVKMMGDAVTTGSALPHQAT</sequence>
<organism evidence="13 14">
    <name type="scientific">Vitrella brassicaformis (strain CCMP3155)</name>
    <dbReference type="NCBI Taxonomy" id="1169540"/>
    <lineage>
        <taxon>Eukaryota</taxon>
        <taxon>Sar</taxon>
        <taxon>Alveolata</taxon>
        <taxon>Colpodellida</taxon>
        <taxon>Vitrellaceae</taxon>
        <taxon>Vitrella</taxon>
    </lineage>
</organism>
<keyword evidence="9" id="KW-0175">Coiled coil</keyword>
<evidence type="ECO:0000256" key="8">
    <source>
        <dbReference type="ARBA" id="ARBA00031344"/>
    </source>
</evidence>
<feature type="compositionally biased region" description="Low complexity" evidence="10">
    <location>
        <begin position="590"/>
        <end position="602"/>
    </location>
</feature>
<evidence type="ECO:0000313" key="13">
    <source>
        <dbReference type="EMBL" id="CEL97000.1"/>
    </source>
</evidence>
<dbReference type="AlphaFoldDB" id="A0A0G4EKB3"/>
<accession>A0A0G4EKB3</accession>
<dbReference type="VEuPathDB" id="CryptoDB:Vbra_12149"/>
<dbReference type="GO" id="GO:0000139">
    <property type="term" value="C:Golgi membrane"/>
    <property type="evidence" value="ECO:0007669"/>
    <property type="project" value="UniProtKB-SubCell"/>
</dbReference>
<dbReference type="PANTHER" id="PTHR12961">
    <property type="entry name" value="CONSERVED OLIGOMERIC GOLGI COMPLEX COMPONENT 2"/>
    <property type="match status" value="1"/>
</dbReference>
<evidence type="ECO:0000256" key="6">
    <source>
        <dbReference type="ARBA" id="ARBA00023034"/>
    </source>
</evidence>
<evidence type="ECO:0000256" key="5">
    <source>
        <dbReference type="ARBA" id="ARBA00022927"/>
    </source>
</evidence>
<evidence type="ECO:0000256" key="1">
    <source>
        <dbReference type="ARBA" id="ARBA00004395"/>
    </source>
</evidence>
<gene>
    <name evidence="13" type="ORF">Vbra_12149</name>
</gene>